<dbReference type="SMART" id="SM00060">
    <property type="entry name" value="FN3"/>
    <property type="match status" value="3"/>
</dbReference>
<proteinExistence type="predicted"/>
<dbReference type="InterPro" id="IPR013783">
    <property type="entry name" value="Ig-like_fold"/>
</dbReference>
<feature type="domain" description="Fibronectin type-III" evidence="3">
    <location>
        <begin position="128"/>
        <end position="222"/>
    </location>
</feature>
<dbReference type="InterPro" id="IPR003961">
    <property type="entry name" value="FN3_dom"/>
</dbReference>
<protein>
    <recommendedName>
        <fullName evidence="3">Fibronectin type-III domain-containing protein</fullName>
    </recommendedName>
</protein>
<evidence type="ECO:0000313" key="5">
    <source>
        <dbReference type="Proteomes" id="UP000700908"/>
    </source>
</evidence>
<organism evidence="4 5">
    <name type="scientific">Collinsella ureilytica</name>
    <dbReference type="NCBI Taxonomy" id="2869515"/>
    <lineage>
        <taxon>Bacteria</taxon>
        <taxon>Bacillati</taxon>
        <taxon>Actinomycetota</taxon>
        <taxon>Coriobacteriia</taxon>
        <taxon>Coriobacteriales</taxon>
        <taxon>Coriobacteriaceae</taxon>
        <taxon>Collinsella</taxon>
    </lineage>
</organism>
<dbReference type="InterPro" id="IPR036116">
    <property type="entry name" value="FN3_sf"/>
</dbReference>
<keyword evidence="5" id="KW-1185">Reference proteome</keyword>
<gene>
    <name evidence="4" type="ORF">K6V98_00145</name>
</gene>
<dbReference type="SUPFAM" id="SSF49265">
    <property type="entry name" value="Fibronectin type III"/>
    <property type="match status" value="1"/>
</dbReference>
<evidence type="ECO:0000313" key="4">
    <source>
        <dbReference type="EMBL" id="MBY4796780.1"/>
    </source>
</evidence>
<dbReference type="RefSeq" id="WP_222198510.1">
    <property type="nucleotide sequence ID" value="NZ_JAIMFO010000004.1"/>
</dbReference>
<keyword evidence="1" id="KW-0378">Hydrolase</keyword>
<dbReference type="Proteomes" id="UP000700908">
    <property type="component" value="Unassembled WGS sequence"/>
</dbReference>
<dbReference type="EMBL" id="JAIMFO010000004">
    <property type="protein sequence ID" value="MBY4796780.1"/>
    <property type="molecule type" value="Genomic_DNA"/>
</dbReference>
<comment type="caution">
    <text evidence="4">The sequence shown here is derived from an EMBL/GenBank/DDBJ whole genome shotgun (WGS) entry which is preliminary data.</text>
</comment>
<sequence length="770" mass="84040">MASGWGNVVQHWQTHLEAYVSWENETQATVEVKIYFHSIGWGYSVRAQALASANWSNGNVNQFTAESARGATVDQLAATHSVTVRKTESWQQISVSGWVQLTGGYHNGTSTAYATVDVSPIPYAAPGAPSGCSANRISDNRIEVRWQNGSTSSMRKRERSLVERSDNGGAWVQIASVSEYAANYTDFGVGANSSYTYRVRSSGRGGTSSYSNVSTPVYTTPAPPSDITITRTGDGRSFRISADTSGVRNATEYIIEQSEDNGAWTDRFRTTYFPTSSRASSRVRVRIASVRGELISPWVVSSEFAAVCPPNAPAITLPSASVVPTGSRLVVAWRPDHPDQSAQSRAEVEVTVGNKQPTTETVNDRDTSLKLPISYTETDGWLRIRVRTKGYDAKWGQWSPAREIRVASPPSAHIINPAKDGDIVKLMPVKVAWNASDASGIAHQRLELLDSSGSVIWAHDPKLSERSLSISSSEYLLDNNNEYALRVVVRGGSGLEISETRRFRVEYAAPAEPRVHLETDPTTLAVRIIARAGGTTWTVGNETLRSPEFLDQTESIPVSAPVGVKEGVVDIAELPETTSIDIIRILPDGSRLPIAMGVRDGDESLDRLPPLNLEYEYAVIAHSDLGPVSEARIPWTVDAQGREAYSFGADASCVHLLEYDATGQAKVERTGETFEFALGAGTQMLPTFYPDGGMRASGSHSYTITDPQALRTLLRSVRSRGGELCWFRDHWGGRARCTVEASYTYAAGRYRLIDVTLTLSEVVWEEPING</sequence>
<evidence type="ECO:0000259" key="3">
    <source>
        <dbReference type="PROSITE" id="PS50853"/>
    </source>
</evidence>
<feature type="region of interest" description="Disordered" evidence="2">
    <location>
        <begin position="203"/>
        <end position="223"/>
    </location>
</feature>
<evidence type="ECO:0000256" key="1">
    <source>
        <dbReference type="ARBA" id="ARBA00023295"/>
    </source>
</evidence>
<reference evidence="4 5" key="1">
    <citation type="submission" date="2021-08" db="EMBL/GenBank/DDBJ databases">
        <title>Collinsella faecalis sp. nov. isolated from swine faeces.</title>
        <authorList>
            <person name="Oh B.S."/>
            <person name="Lee J.H."/>
        </authorList>
    </citation>
    <scope>NUCLEOTIDE SEQUENCE [LARGE SCALE GENOMIC DNA]</scope>
    <source>
        <strain evidence="4 5">AGMB00827</strain>
    </source>
</reference>
<name>A0ABS7MI72_9ACTN</name>
<accession>A0ABS7MI72</accession>
<dbReference type="Gene3D" id="2.60.40.10">
    <property type="entry name" value="Immunoglobulins"/>
    <property type="match status" value="2"/>
</dbReference>
<dbReference type="PROSITE" id="PS50853">
    <property type="entry name" value="FN3"/>
    <property type="match status" value="1"/>
</dbReference>
<dbReference type="CDD" id="cd00063">
    <property type="entry name" value="FN3"/>
    <property type="match status" value="1"/>
</dbReference>
<keyword evidence="1" id="KW-0326">Glycosidase</keyword>
<evidence type="ECO:0000256" key="2">
    <source>
        <dbReference type="SAM" id="MobiDB-lite"/>
    </source>
</evidence>